<dbReference type="EMBL" id="JAKNHJ010000007">
    <property type="protein sequence ID" value="MCG4617750.1"/>
    <property type="molecule type" value="Genomic_DNA"/>
</dbReference>
<feature type="compositionally biased region" description="Polar residues" evidence="1">
    <location>
        <begin position="181"/>
        <end position="192"/>
    </location>
</feature>
<dbReference type="InterPro" id="IPR036365">
    <property type="entry name" value="PGBD-like_sf"/>
</dbReference>
<dbReference type="Pfam" id="PF01471">
    <property type="entry name" value="PG_binding_1"/>
    <property type="match status" value="1"/>
</dbReference>
<gene>
    <name evidence="3" type="ORF">L0M99_04470</name>
</gene>
<proteinExistence type="predicted"/>
<feature type="compositionally biased region" description="Basic and acidic residues" evidence="1">
    <location>
        <begin position="193"/>
        <end position="207"/>
    </location>
</feature>
<evidence type="ECO:0000313" key="4">
    <source>
        <dbReference type="Proteomes" id="UP001200537"/>
    </source>
</evidence>
<dbReference type="Gene3D" id="1.10.101.10">
    <property type="entry name" value="PGBD-like superfamily/PGBD"/>
    <property type="match status" value="1"/>
</dbReference>
<dbReference type="PANTHER" id="PTHR30469">
    <property type="entry name" value="MULTIDRUG RESISTANCE PROTEIN MDTA"/>
    <property type="match status" value="1"/>
</dbReference>
<evidence type="ECO:0000259" key="2">
    <source>
        <dbReference type="Pfam" id="PF01471"/>
    </source>
</evidence>
<dbReference type="Gene3D" id="2.40.420.20">
    <property type="match status" value="1"/>
</dbReference>
<evidence type="ECO:0000313" key="3">
    <source>
        <dbReference type="EMBL" id="MCG4617750.1"/>
    </source>
</evidence>
<feature type="region of interest" description="Disordered" evidence="1">
    <location>
        <begin position="176"/>
        <end position="218"/>
    </location>
</feature>
<protein>
    <submittedName>
        <fullName evidence="3">Efflux RND transporter periplasmic adaptor subunit</fullName>
    </submittedName>
</protein>
<dbReference type="InterPro" id="IPR002477">
    <property type="entry name" value="Peptidoglycan-bd-like"/>
</dbReference>
<dbReference type="GO" id="GO:0015562">
    <property type="term" value="F:efflux transmembrane transporter activity"/>
    <property type="evidence" value="ECO:0007669"/>
    <property type="project" value="TreeGrafter"/>
</dbReference>
<feature type="region of interest" description="Disordered" evidence="1">
    <location>
        <begin position="284"/>
        <end position="311"/>
    </location>
</feature>
<dbReference type="InterPro" id="IPR036366">
    <property type="entry name" value="PGBDSf"/>
</dbReference>
<accession>A0AAJ1BCY4</accession>
<name>A0AAJ1BCY4_9ACTO</name>
<reference evidence="3" key="1">
    <citation type="submission" date="2022-01" db="EMBL/GenBank/DDBJ databases">
        <title>Collection of gut derived symbiotic bacterial strains cultured from healthy donors.</title>
        <authorList>
            <person name="Lin H."/>
            <person name="Kohout C."/>
            <person name="Waligurski E."/>
            <person name="Pamer E.G."/>
        </authorList>
    </citation>
    <scope>NUCLEOTIDE SEQUENCE</scope>
    <source>
        <strain evidence="3">DFI.7.46</strain>
    </source>
</reference>
<sequence length="397" mass="42194">MKFLSRGKRRVAWKTVIFTATGAAICLGFVLLLTLSFLSPSKARPISSAHPVATAKVEAGKLSRTLTGTANISSSSEREIPLSVSSEDEVGVISALPVSAGKPVPYCHALLEISGRPLLALNGLIPAYRDLHIGDSGKDVTQLQKALKSCGYSVAADGHLGKYTAQLVARLYRNNGYAPAQNPNKRNSSQDTSDNKSQPESDAKSTDNETGSDDSLVIPRSEVAYIPANSTITALPDLGSYLGEKSSVKIGVGAPLAILKLDAKQILKLREGLPIKLESGQWNNETTLPAIPNSPDSNDSDEEQSSEPTYTLRIPLNNPPNNALTTCQWSVTIGSNTTYPFTVPEAAIREDNKGTYVQKKTGDSTQKTYVEIIESGDGAVAIKGAVKTGEIVLLGDK</sequence>
<feature type="domain" description="Peptidoglycan binding-like" evidence="2">
    <location>
        <begin position="136"/>
        <end position="176"/>
    </location>
</feature>
<dbReference type="Proteomes" id="UP001200537">
    <property type="component" value="Unassembled WGS sequence"/>
</dbReference>
<comment type="caution">
    <text evidence="3">The sequence shown here is derived from an EMBL/GenBank/DDBJ whole genome shotgun (WGS) entry which is preliminary data.</text>
</comment>
<dbReference type="RefSeq" id="WP_238127906.1">
    <property type="nucleotide sequence ID" value="NZ_JAKNHJ010000007.1"/>
</dbReference>
<dbReference type="AlphaFoldDB" id="A0AAJ1BCY4"/>
<evidence type="ECO:0000256" key="1">
    <source>
        <dbReference type="SAM" id="MobiDB-lite"/>
    </source>
</evidence>
<dbReference type="GO" id="GO:1990281">
    <property type="term" value="C:efflux pump complex"/>
    <property type="evidence" value="ECO:0007669"/>
    <property type="project" value="TreeGrafter"/>
</dbReference>
<organism evidence="3 4">
    <name type="scientific">Varibaculum cambriense</name>
    <dbReference type="NCBI Taxonomy" id="184870"/>
    <lineage>
        <taxon>Bacteria</taxon>
        <taxon>Bacillati</taxon>
        <taxon>Actinomycetota</taxon>
        <taxon>Actinomycetes</taxon>
        <taxon>Actinomycetales</taxon>
        <taxon>Actinomycetaceae</taxon>
        <taxon>Varibaculum</taxon>
    </lineage>
</organism>
<dbReference type="SUPFAM" id="SSF47090">
    <property type="entry name" value="PGBD-like"/>
    <property type="match status" value="1"/>
</dbReference>